<dbReference type="EMBL" id="BLAE01000029">
    <property type="protein sequence ID" value="GES11371.1"/>
    <property type="molecule type" value="Genomic_DNA"/>
</dbReference>
<gene>
    <name evidence="6" type="ORF">Amac_049680</name>
</gene>
<evidence type="ECO:0000313" key="6">
    <source>
        <dbReference type="EMBL" id="GES11371.1"/>
    </source>
</evidence>
<proteinExistence type="predicted"/>
<feature type="chain" id="PRO_5024290386" description="Metalloprotease" evidence="5">
    <location>
        <begin position="24"/>
        <end position="258"/>
    </location>
</feature>
<dbReference type="OrthoDB" id="9774900at2"/>
<dbReference type="RefSeq" id="WP_155356744.1">
    <property type="nucleotide sequence ID" value="NZ_BAAAHL010000049.1"/>
</dbReference>
<evidence type="ECO:0000256" key="5">
    <source>
        <dbReference type="SAM" id="SignalP"/>
    </source>
</evidence>
<keyword evidence="4" id="KW-0472">Membrane</keyword>
<dbReference type="PANTHER" id="PTHR30168:SF0">
    <property type="entry name" value="INNER MEMBRANE PROTEIN"/>
    <property type="match status" value="1"/>
</dbReference>
<organism evidence="6 7">
    <name type="scientific">Acrocarpospora macrocephala</name>
    <dbReference type="NCBI Taxonomy" id="150177"/>
    <lineage>
        <taxon>Bacteria</taxon>
        <taxon>Bacillati</taxon>
        <taxon>Actinomycetota</taxon>
        <taxon>Actinomycetes</taxon>
        <taxon>Streptosporangiales</taxon>
        <taxon>Streptosporangiaceae</taxon>
        <taxon>Acrocarpospora</taxon>
    </lineage>
</organism>
<keyword evidence="2" id="KW-0812">Transmembrane</keyword>
<accession>A0A5M3WVN5</accession>
<comment type="subcellular location">
    <subcellularLocation>
        <location evidence="1">Membrane</location>
        <topology evidence="1">Single-pass membrane protein</topology>
    </subcellularLocation>
</comment>
<sequence length="258" mass="28822">MRFTPFVAVCTLSWLLLSGTAEAASYPIRDPTLTKNRLYRTGTIKPIRCPEKDIRPNDVNSAKRYLTSVLNCLNASWGAHFKKAGLPFAKAKIGFITKPRRFCGSSWGKGTAGRYCDKERRFLVHLEGTLLTDPSDLFLFSLAAHEYGHHIQNITGLSQAFIDHPYKGKSELNEQLRRNELQAECLAGAFIGSVWDSLNRTTDDWDFLLDLNRRGGDEYTKDHDHGKGRNIAAWLDRGFKAAAPAACNTWVAASAKVS</sequence>
<reference evidence="6 7" key="1">
    <citation type="submission" date="2019-10" db="EMBL/GenBank/DDBJ databases">
        <title>Whole genome shotgun sequence of Acrocarpospora macrocephala NBRC 16266.</title>
        <authorList>
            <person name="Ichikawa N."/>
            <person name="Kimura A."/>
            <person name="Kitahashi Y."/>
            <person name="Komaki H."/>
            <person name="Oguchi A."/>
        </authorList>
    </citation>
    <scope>NUCLEOTIDE SEQUENCE [LARGE SCALE GENOMIC DNA]</scope>
    <source>
        <strain evidence="6 7">NBRC 16266</strain>
    </source>
</reference>
<dbReference type="Pfam" id="PF04228">
    <property type="entry name" value="Zn_peptidase"/>
    <property type="match status" value="1"/>
</dbReference>
<dbReference type="GO" id="GO:0016020">
    <property type="term" value="C:membrane"/>
    <property type="evidence" value="ECO:0007669"/>
    <property type="project" value="UniProtKB-SubCell"/>
</dbReference>
<dbReference type="Proteomes" id="UP000331127">
    <property type="component" value="Unassembled WGS sequence"/>
</dbReference>
<dbReference type="AlphaFoldDB" id="A0A5M3WVN5"/>
<keyword evidence="5" id="KW-0732">Signal</keyword>
<evidence type="ECO:0008006" key="8">
    <source>
        <dbReference type="Google" id="ProtNLM"/>
    </source>
</evidence>
<evidence type="ECO:0000256" key="2">
    <source>
        <dbReference type="ARBA" id="ARBA00022692"/>
    </source>
</evidence>
<evidence type="ECO:0000256" key="1">
    <source>
        <dbReference type="ARBA" id="ARBA00004167"/>
    </source>
</evidence>
<dbReference type="PANTHER" id="PTHR30168">
    <property type="entry name" value="PUTATIVE MEMBRANE PROTEIN YPFJ"/>
    <property type="match status" value="1"/>
</dbReference>
<comment type="caution">
    <text evidence="6">The sequence shown here is derived from an EMBL/GenBank/DDBJ whole genome shotgun (WGS) entry which is preliminary data.</text>
</comment>
<dbReference type="InterPro" id="IPR007343">
    <property type="entry name" value="Uncharacterised_pept_Zn_put"/>
</dbReference>
<feature type="signal peptide" evidence="5">
    <location>
        <begin position="1"/>
        <end position="23"/>
    </location>
</feature>
<protein>
    <recommendedName>
        <fullName evidence="8">Metalloprotease</fullName>
    </recommendedName>
</protein>
<evidence type="ECO:0000256" key="4">
    <source>
        <dbReference type="ARBA" id="ARBA00023136"/>
    </source>
</evidence>
<name>A0A5M3WVN5_9ACTN</name>
<keyword evidence="7" id="KW-1185">Reference proteome</keyword>
<evidence type="ECO:0000313" key="7">
    <source>
        <dbReference type="Proteomes" id="UP000331127"/>
    </source>
</evidence>
<evidence type="ECO:0000256" key="3">
    <source>
        <dbReference type="ARBA" id="ARBA00022989"/>
    </source>
</evidence>
<keyword evidence="3" id="KW-1133">Transmembrane helix</keyword>